<dbReference type="PANTHER" id="PTHR37484">
    <property type="entry name" value="ROD SHAPE-DETERMINING PROTEIN MRED"/>
    <property type="match status" value="1"/>
</dbReference>
<feature type="transmembrane region" description="Helical" evidence="9">
    <location>
        <begin position="6"/>
        <end position="25"/>
    </location>
</feature>
<dbReference type="PANTHER" id="PTHR37484:SF1">
    <property type="entry name" value="ROD SHAPE-DETERMINING PROTEIN MRED"/>
    <property type="match status" value="1"/>
</dbReference>
<dbReference type="PIRSF" id="PIRSF018472">
    <property type="entry name" value="MreD_proteobac"/>
    <property type="match status" value="1"/>
</dbReference>
<evidence type="ECO:0000256" key="1">
    <source>
        <dbReference type="ARBA" id="ARBA00004651"/>
    </source>
</evidence>
<evidence type="ECO:0000256" key="7">
    <source>
        <dbReference type="ARBA" id="ARBA00023136"/>
    </source>
</evidence>
<dbReference type="EMBL" id="RYFG02000025">
    <property type="protein sequence ID" value="TRX00775.1"/>
    <property type="molecule type" value="Genomic_DNA"/>
</dbReference>
<keyword evidence="3 8" id="KW-1003">Cell membrane</keyword>
<keyword evidence="4 9" id="KW-0812">Transmembrane</keyword>
<feature type="transmembrane region" description="Helical" evidence="9">
    <location>
        <begin position="103"/>
        <end position="120"/>
    </location>
</feature>
<reference evidence="10 11" key="1">
    <citation type="journal article" date="2019" name="Antonie Van Leeuwenhoek">
        <title>Description of 'Ca. Methylobacter oryzae' KRF1, a novel species from the environmentally important Methylobacter clade 2.</title>
        <authorList>
            <person name="Khatri K."/>
            <person name="Mohite J.A."/>
            <person name="Pandit P.S."/>
            <person name="Bahulikar R."/>
            <person name="Rahalkar M.C."/>
        </authorList>
    </citation>
    <scope>NUCLEOTIDE SEQUENCE [LARGE SCALE GENOMIC DNA]</scope>
    <source>
        <strain evidence="10 11">KRF1</strain>
    </source>
</reference>
<comment type="subcellular location">
    <subcellularLocation>
        <location evidence="8">Cell inner membrane</location>
    </subcellularLocation>
    <subcellularLocation>
        <location evidence="1">Cell membrane</location>
        <topology evidence="1">Multi-pass membrane protein</topology>
    </subcellularLocation>
</comment>
<dbReference type="Pfam" id="PF04093">
    <property type="entry name" value="MreD"/>
    <property type="match status" value="1"/>
</dbReference>
<sequence>MMNSYFGFGRIILTIIMAMCLRIAPWPSFLPNINPDWVLLALIYWAIAVPERIGIFHAWTIGLLTDVLTGRVFGQYALAYTLVIYLCLMLHKRLRQFPLPQQGLFIFSCLLFSQMLLFWLKNIQHPSQMHTSFWLPVFTGTLCWPLIYTALRRVRLSGRTK</sequence>
<accession>A0ABY3CDR6</accession>
<evidence type="ECO:0000256" key="2">
    <source>
        <dbReference type="ARBA" id="ARBA00007776"/>
    </source>
</evidence>
<evidence type="ECO:0000256" key="4">
    <source>
        <dbReference type="ARBA" id="ARBA00022692"/>
    </source>
</evidence>
<name>A0ABY3CDR6_9GAMM</name>
<evidence type="ECO:0000256" key="8">
    <source>
        <dbReference type="PIRNR" id="PIRNR018472"/>
    </source>
</evidence>
<organism evidence="10 11">
    <name type="scientific">Candidatus Methylobacter oryzae</name>
    <dbReference type="NCBI Taxonomy" id="2497749"/>
    <lineage>
        <taxon>Bacteria</taxon>
        <taxon>Pseudomonadati</taxon>
        <taxon>Pseudomonadota</taxon>
        <taxon>Gammaproteobacteria</taxon>
        <taxon>Methylococcales</taxon>
        <taxon>Methylococcaceae</taxon>
        <taxon>Methylobacter</taxon>
    </lineage>
</organism>
<keyword evidence="8" id="KW-0997">Cell inner membrane</keyword>
<proteinExistence type="inferred from homology"/>
<dbReference type="InterPro" id="IPR026034">
    <property type="entry name" value="MreD_proteobac"/>
</dbReference>
<evidence type="ECO:0000313" key="10">
    <source>
        <dbReference type="EMBL" id="TRX00775.1"/>
    </source>
</evidence>
<dbReference type="NCBIfam" id="TIGR03426">
    <property type="entry name" value="shape_MreD"/>
    <property type="match status" value="1"/>
</dbReference>
<dbReference type="InterPro" id="IPR007227">
    <property type="entry name" value="Cell_shape_determining_MreD"/>
</dbReference>
<feature type="transmembrane region" description="Helical" evidence="9">
    <location>
        <begin position="132"/>
        <end position="151"/>
    </location>
</feature>
<keyword evidence="7 8" id="KW-0472">Membrane</keyword>
<keyword evidence="5 8" id="KW-0133">Cell shape</keyword>
<feature type="transmembrane region" description="Helical" evidence="9">
    <location>
        <begin position="73"/>
        <end position="91"/>
    </location>
</feature>
<gene>
    <name evidence="10" type="primary">mreD</name>
    <name evidence="10" type="ORF">EKO24_005495</name>
</gene>
<keyword evidence="11" id="KW-1185">Reference proteome</keyword>
<comment type="function">
    <text evidence="8">Involved in formation of the rod shape of the cell. May also contribute to regulation of formation of penicillin-binding proteins.</text>
</comment>
<comment type="caution">
    <text evidence="10">The sequence shown here is derived from an EMBL/GenBank/DDBJ whole genome shotgun (WGS) entry which is preliminary data.</text>
</comment>
<protein>
    <recommendedName>
        <fullName evidence="8">Rod shape-determining protein MreD</fullName>
    </recommendedName>
</protein>
<evidence type="ECO:0000313" key="11">
    <source>
        <dbReference type="Proteomes" id="UP000733744"/>
    </source>
</evidence>
<evidence type="ECO:0000256" key="5">
    <source>
        <dbReference type="ARBA" id="ARBA00022960"/>
    </source>
</evidence>
<comment type="similarity">
    <text evidence="2 8">Belongs to the MreD family.</text>
</comment>
<dbReference type="Proteomes" id="UP000733744">
    <property type="component" value="Unassembled WGS sequence"/>
</dbReference>
<keyword evidence="6 9" id="KW-1133">Transmembrane helix</keyword>
<evidence type="ECO:0000256" key="3">
    <source>
        <dbReference type="ARBA" id="ARBA00022475"/>
    </source>
</evidence>
<evidence type="ECO:0000256" key="6">
    <source>
        <dbReference type="ARBA" id="ARBA00022989"/>
    </source>
</evidence>
<evidence type="ECO:0000256" key="9">
    <source>
        <dbReference type="SAM" id="Phobius"/>
    </source>
</evidence>